<comment type="caution">
    <text evidence="1">The sequence shown here is derived from an EMBL/GenBank/DDBJ whole genome shotgun (WGS) entry which is preliminary data.</text>
</comment>
<organism evidence="1 2">
    <name type="scientific">Camellia lanceoleosa</name>
    <dbReference type="NCBI Taxonomy" id="1840588"/>
    <lineage>
        <taxon>Eukaryota</taxon>
        <taxon>Viridiplantae</taxon>
        <taxon>Streptophyta</taxon>
        <taxon>Embryophyta</taxon>
        <taxon>Tracheophyta</taxon>
        <taxon>Spermatophyta</taxon>
        <taxon>Magnoliopsida</taxon>
        <taxon>eudicotyledons</taxon>
        <taxon>Gunneridae</taxon>
        <taxon>Pentapetalae</taxon>
        <taxon>asterids</taxon>
        <taxon>Ericales</taxon>
        <taxon>Theaceae</taxon>
        <taxon>Camellia</taxon>
    </lineage>
</organism>
<accession>A0ACC0GMZ1</accession>
<evidence type="ECO:0000313" key="1">
    <source>
        <dbReference type="EMBL" id="KAI8002239.1"/>
    </source>
</evidence>
<name>A0ACC0GMZ1_9ERIC</name>
<gene>
    <name evidence="1" type="ORF">LOK49_LG08G02317</name>
</gene>
<keyword evidence="2" id="KW-1185">Reference proteome</keyword>
<proteinExistence type="predicted"/>
<sequence>MALPGQPLSPPMMQPNGGPNCVSVSICQKLSHLSSSSSQCCIFRIHEELRGINEKAYDPDIVAIGPYHRGKDPLQMMEEDKLRYLQLLLERKNEADRERCVFAIRSLEQEARRSYAEPISLSPDEMIEMLILDGCFMIELVQNFETPCLRDRNDPIFKMDWIVNSLQCDLMLFENQLPFAILCKLFDLIEVPNNHNRLIRLALCFFNDL</sequence>
<dbReference type="EMBL" id="CM045766">
    <property type="protein sequence ID" value="KAI8002239.1"/>
    <property type="molecule type" value="Genomic_DNA"/>
</dbReference>
<protein>
    <submittedName>
        <fullName evidence="1">UPF0481 protein</fullName>
    </submittedName>
</protein>
<reference evidence="1 2" key="1">
    <citation type="journal article" date="2022" name="Plant J.">
        <title>Chromosome-level genome of Camellia lanceoleosa provides a valuable resource for understanding genome evolution and self-incompatibility.</title>
        <authorList>
            <person name="Gong W."/>
            <person name="Xiao S."/>
            <person name="Wang L."/>
            <person name="Liao Z."/>
            <person name="Chang Y."/>
            <person name="Mo W."/>
            <person name="Hu G."/>
            <person name="Li W."/>
            <person name="Zhao G."/>
            <person name="Zhu H."/>
            <person name="Hu X."/>
            <person name="Ji K."/>
            <person name="Xiang X."/>
            <person name="Song Q."/>
            <person name="Yuan D."/>
            <person name="Jin S."/>
            <person name="Zhang L."/>
        </authorList>
    </citation>
    <scope>NUCLEOTIDE SEQUENCE [LARGE SCALE GENOMIC DNA]</scope>
    <source>
        <strain evidence="1">SQ_2022a</strain>
    </source>
</reference>
<dbReference type="Proteomes" id="UP001060215">
    <property type="component" value="Chromosome 9"/>
</dbReference>
<evidence type="ECO:0000313" key="2">
    <source>
        <dbReference type="Proteomes" id="UP001060215"/>
    </source>
</evidence>